<dbReference type="EMBL" id="CAJPEX010001323">
    <property type="protein sequence ID" value="CAG0918856.1"/>
    <property type="molecule type" value="Genomic_DNA"/>
</dbReference>
<accession>A0A7R9BQC0</accession>
<feature type="domain" description="SET" evidence="9">
    <location>
        <begin position="250"/>
        <end position="567"/>
    </location>
</feature>
<dbReference type="SUPFAM" id="SSF48452">
    <property type="entry name" value="TPR-like"/>
    <property type="match status" value="1"/>
</dbReference>
<feature type="region of interest" description="Disordered" evidence="8">
    <location>
        <begin position="452"/>
        <end position="475"/>
    </location>
</feature>
<sequence length="1080" mass="118824">MIITLLHFHAPYIQSSICRPEISTAPKNDHEAAVNRKKACDLLQDADYQAALKYFNKSIMLANPDSETLTLAYLDRSAVFHRAGKLKKANQDIQRAMQLSKSPEVTQLLQSLQARFQFQQDSPGQGRKCVSLVVNTAHPDRCVVEPKPDYWESLGQGQRHLQYGRESGVQAALPDPSTPANAGGMEAKLQLTTSQGRNSWEGDGPATTPVLETIFDHGCNPNPKPESLGEPAEAVSFPLRVDGPENPLLPGCSTAVEPCFDPAHGWGLVAARDITPGEVLMTETPAVKILLRDFWDSHCTWCLQAADACVPCYTCTKVTYCSESCRDSSWNTFHRYECPMIANLSEKSLEDGCLLCVRLLTNTGPEALRTLRNTLEQVNMPTWRSAAFTHTRGSSADWHPHPLVSVFCLPSKAECRGPAVLYKAAINAVYIVKCLRANADFWAALSSRRRSCSRSRDNDDDDDVDDNANNNPPSDDEEFLARLAFSLVLISACNSFPVHEVRFGDDSKPPRITRVRLGTIGVGIAPVCSVLAHSCDPNAVRLFVDDSLVVRALRRVAAGEPVQLAYGMHYYQRDKAARVQSLSSTRHEDCACRACVEEWPTLEEMAGKQLPPPRAGCPACADGGAAGSGPCSATAEDMKCERCGQDVSEALTSLKELQDAAAYLSQTLEPASVSCAIDVYHKIGLCSEALFRSPNKHTAFALQQLNKLYLIQAALHGQQACRDAGTKSFHGRECGLLDALEVDVLDHRVLLALRWFLSLADKSCPGLGQRKRDFASGDDHDTKGDPSRCPVYHQKDLHELLPIMLDTKVSLAKCDKKDEFWFQAMSVLFTAKLLTRGDSPSSENDQVAKAASTLWHILLASQQATHPLVSYGAEPGAGDRLGVKLVRVGECISWVLGAAFQSCAPNAVQAFVAGKILVRAVDVISAGTLIKVSFGVLSHNHNLEDRSRFLLEKFNYVCRCLACVENWPRLTDWNRPRIVACPGCQSQFELLTEPVCGTCGRTLLPEIEAIVALKNLAEDQIAGMSRKPRTRPETTRSLLRTFQELQLRMKPLFVKPCKDLLMAQSHVMRVVMMDTIARRL</sequence>
<evidence type="ECO:0000313" key="12">
    <source>
        <dbReference type="Proteomes" id="UP000678499"/>
    </source>
</evidence>
<dbReference type="GO" id="GO:0032259">
    <property type="term" value="P:methylation"/>
    <property type="evidence" value="ECO:0007669"/>
    <property type="project" value="UniProtKB-KW"/>
</dbReference>
<dbReference type="Gene3D" id="6.10.140.2220">
    <property type="match status" value="1"/>
</dbReference>
<dbReference type="GO" id="GO:0008270">
    <property type="term" value="F:zinc ion binding"/>
    <property type="evidence" value="ECO:0007669"/>
    <property type="project" value="UniProtKB-KW"/>
</dbReference>
<dbReference type="GO" id="GO:0042826">
    <property type="term" value="F:histone deacetylase binding"/>
    <property type="evidence" value="ECO:0007669"/>
    <property type="project" value="TreeGrafter"/>
</dbReference>
<evidence type="ECO:0000256" key="5">
    <source>
        <dbReference type="ARBA" id="ARBA00022771"/>
    </source>
</evidence>
<reference evidence="11" key="1">
    <citation type="submission" date="2020-11" db="EMBL/GenBank/DDBJ databases">
        <authorList>
            <person name="Tran Van P."/>
        </authorList>
    </citation>
    <scope>NUCLEOTIDE SEQUENCE</scope>
</reference>
<evidence type="ECO:0000256" key="3">
    <source>
        <dbReference type="ARBA" id="ARBA00022691"/>
    </source>
</evidence>
<evidence type="ECO:0000256" key="1">
    <source>
        <dbReference type="ARBA" id="ARBA00022603"/>
    </source>
</evidence>
<dbReference type="GO" id="GO:0008276">
    <property type="term" value="F:protein methyltransferase activity"/>
    <property type="evidence" value="ECO:0007669"/>
    <property type="project" value="UniProtKB-ARBA"/>
</dbReference>
<keyword evidence="2" id="KW-0808">Transferase</keyword>
<dbReference type="Pfam" id="PF00856">
    <property type="entry name" value="SET"/>
    <property type="match status" value="1"/>
</dbReference>
<name>A0A7R9BQC0_9CRUS</name>
<organism evidence="11">
    <name type="scientific">Notodromas monacha</name>
    <dbReference type="NCBI Taxonomy" id="399045"/>
    <lineage>
        <taxon>Eukaryota</taxon>
        <taxon>Metazoa</taxon>
        <taxon>Ecdysozoa</taxon>
        <taxon>Arthropoda</taxon>
        <taxon>Crustacea</taxon>
        <taxon>Oligostraca</taxon>
        <taxon>Ostracoda</taxon>
        <taxon>Podocopa</taxon>
        <taxon>Podocopida</taxon>
        <taxon>Cypridocopina</taxon>
        <taxon>Cypridoidea</taxon>
        <taxon>Cyprididae</taxon>
        <taxon>Notodromas</taxon>
    </lineage>
</organism>
<evidence type="ECO:0000256" key="7">
    <source>
        <dbReference type="PROSITE-ProRule" id="PRU00134"/>
    </source>
</evidence>
<dbReference type="Gene3D" id="1.25.40.10">
    <property type="entry name" value="Tetratricopeptide repeat domain"/>
    <property type="match status" value="1"/>
</dbReference>
<feature type="domain" description="MYND-type" evidence="10">
    <location>
        <begin position="299"/>
        <end position="338"/>
    </location>
</feature>
<dbReference type="EMBL" id="OA883360">
    <property type="protein sequence ID" value="CAD7278704.1"/>
    <property type="molecule type" value="Genomic_DNA"/>
</dbReference>
<dbReference type="SMART" id="SM00317">
    <property type="entry name" value="SET"/>
    <property type="match status" value="1"/>
</dbReference>
<gene>
    <name evidence="11" type="ORF">NMOB1V02_LOCUS6401</name>
</gene>
<dbReference type="InterPro" id="IPR052097">
    <property type="entry name" value="SET-MYND_domain_protein"/>
</dbReference>
<dbReference type="GO" id="GO:0008757">
    <property type="term" value="F:S-adenosylmethionine-dependent methyltransferase activity"/>
    <property type="evidence" value="ECO:0007669"/>
    <property type="project" value="UniProtKB-ARBA"/>
</dbReference>
<dbReference type="InterPro" id="IPR002893">
    <property type="entry name" value="Znf_MYND"/>
</dbReference>
<dbReference type="PANTHER" id="PTHR46165:SF6">
    <property type="entry name" value="SET AND MYND DOMAIN-CONTAINING PROTEIN 4-LIKE PROTEIN"/>
    <property type="match status" value="1"/>
</dbReference>
<keyword evidence="12" id="KW-1185">Reference proteome</keyword>
<evidence type="ECO:0000256" key="6">
    <source>
        <dbReference type="ARBA" id="ARBA00022833"/>
    </source>
</evidence>
<dbReference type="Gene3D" id="1.10.220.160">
    <property type="match status" value="3"/>
</dbReference>
<proteinExistence type="predicted"/>
<evidence type="ECO:0000256" key="4">
    <source>
        <dbReference type="ARBA" id="ARBA00022723"/>
    </source>
</evidence>
<dbReference type="PANTHER" id="PTHR46165">
    <property type="entry name" value="SET AND MYND DOMAIN-CONTAINING PROTEIN 4"/>
    <property type="match status" value="1"/>
</dbReference>
<dbReference type="GO" id="GO:0005634">
    <property type="term" value="C:nucleus"/>
    <property type="evidence" value="ECO:0007669"/>
    <property type="project" value="TreeGrafter"/>
</dbReference>
<keyword evidence="5 7" id="KW-0863">Zinc-finger</keyword>
<dbReference type="PROSITE" id="PS50280">
    <property type="entry name" value="SET"/>
    <property type="match status" value="1"/>
</dbReference>
<dbReference type="Proteomes" id="UP000678499">
    <property type="component" value="Unassembled WGS sequence"/>
</dbReference>
<evidence type="ECO:0000256" key="8">
    <source>
        <dbReference type="SAM" id="MobiDB-lite"/>
    </source>
</evidence>
<protein>
    <recommendedName>
        <fullName evidence="13">SET and MYND domain-containing protein 4</fullName>
    </recommendedName>
</protein>
<keyword evidence="3" id="KW-0949">S-adenosyl-L-methionine</keyword>
<evidence type="ECO:0000313" key="11">
    <source>
        <dbReference type="EMBL" id="CAD7278704.1"/>
    </source>
</evidence>
<evidence type="ECO:0008006" key="13">
    <source>
        <dbReference type="Google" id="ProtNLM"/>
    </source>
</evidence>
<dbReference type="InterPro" id="IPR011990">
    <property type="entry name" value="TPR-like_helical_dom_sf"/>
</dbReference>
<keyword evidence="4" id="KW-0479">Metal-binding</keyword>
<dbReference type="Pfam" id="PF01753">
    <property type="entry name" value="zf-MYND"/>
    <property type="match status" value="1"/>
</dbReference>
<dbReference type="SUPFAM" id="SSF82199">
    <property type="entry name" value="SET domain"/>
    <property type="match status" value="1"/>
</dbReference>
<dbReference type="InterPro" id="IPR001214">
    <property type="entry name" value="SET_dom"/>
</dbReference>
<dbReference type="OrthoDB" id="5945798at2759"/>
<evidence type="ECO:0000259" key="9">
    <source>
        <dbReference type="PROSITE" id="PS50280"/>
    </source>
</evidence>
<evidence type="ECO:0000256" key="2">
    <source>
        <dbReference type="ARBA" id="ARBA00022679"/>
    </source>
</evidence>
<dbReference type="GO" id="GO:0008170">
    <property type="term" value="F:N-methyltransferase activity"/>
    <property type="evidence" value="ECO:0007669"/>
    <property type="project" value="UniProtKB-ARBA"/>
</dbReference>
<dbReference type="SUPFAM" id="SSF144232">
    <property type="entry name" value="HIT/MYND zinc finger-like"/>
    <property type="match status" value="1"/>
</dbReference>
<dbReference type="InterPro" id="IPR046341">
    <property type="entry name" value="SET_dom_sf"/>
</dbReference>
<dbReference type="Gene3D" id="2.170.270.10">
    <property type="entry name" value="SET domain"/>
    <property type="match status" value="3"/>
</dbReference>
<dbReference type="GO" id="GO:0005737">
    <property type="term" value="C:cytoplasm"/>
    <property type="evidence" value="ECO:0007669"/>
    <property type="project" value="TreeGrafter"/>
</dbReference>
<keyword evidence="1" id="KW-0489">Methyltransferase</keyword>
<dbReference type="AlphaFoldDB" id="A0A7R9BQC0"/>
<dbReference type="PROSITE" id="PS50865">
    <property type="entry name" value="ZF_MYND_2"/>
    <property type="match status" value="1"/>
</dbReference>
<keyword evidence="6" id="KW-0862">Zinc</keyword>
<evidence type="ECO:0000259" key="10">
    <source>
        <dbReference type="PROSITE" id="PS50865"/>
    </source>
</evidence>